<accession>A0A094YJR5</accession>
<organism evidence="2 3">
    <name type="scientific">Leptospirillum ferriphilum</name>
    <dbReference type="NCBI Taxonomy" id="178606"/>
    <lineage>
        <taxon>Bacteria</taxon>
        <taxon>Pseudomonadati</taxon>
        <taxon>Nitrospirota</taxon>
        <taxon>Nitrospiria</taxon>
        <taxon>Nitrospirales</taxon>
        <taxon>Nitrospiraceae</taxon>
        <taxon>Leptospirillum</taxon>
    </lineage>
</organism>
<name>A0A094YJR5_9BACT</name>
<protein>
    <submittedName>
        <fullName evidence="2">Uncharacterized protein</fullName>
    </submittedName>
</protein>
<sequence length="86" mass="9932">MGQKLCHDPSHRTSYDGEKSEEIHTRTERHQNLLGIVALFSDESVTMDVDEQWVDVTVSHPPKILFVCPECGTDHIPAHERRDIFY</sequence>
<proteinExistence type="predicted"/>
<dbReference type="AlphaFoldDB" id="A0A094YJR5"/>
<dbReference type="Proteomes" id="UP000029452">
    <property type="component" value="Unassembled WGS sequence"/>
</dbReference>
<comment type="caution">
    <text evidence="2">The sequence shown here is derived from an EMBL/GenBank/DDBJ whole genome shotgun (WGS) entry which is preliminary data.</text>
</comment>
<dbReference type="OrthoDB" id="8480302at2"/>
<dbReference type="PATRIC" id="fig|178606.4.peg.1662"/>
<dbReference type="EMBL" id="JPGK01000006">
    <property type="protein sequence ID" value="KGA93451.1"/>
    <property type="molecule type" value="Genomic_DNA"/>
</dbReference>
<evidence type="ECO:0000313" key="3">
    <source>
        <dbReference type="Proteomes" id="UP000029452"/>
    </source>
</evidence>
<evidence type="ECO:0000313" key="2">
    <source>
        <dbReference type="EMBL" id="KGA93451.1"/>
    </source>
</evidence>
<gene>
    <name evidence="2" type="ORF">LptCag_0064</name>
</gene>
<reference evidence="2 3" key="1">
    <citation type="submission" date="2014-06" db="EMBL/GenBank/DDBJ databases">
        <title>Draft genome sequence of iron oxidizing acidophile Leptospirillum ferriphilum DSM14647.</title>
        <authorList>
            <person name="Cardenas J.P."/>
            <person name="Lazcano M."/>
            <person name="Ossandon F.J."/>
            <person name="Corbett M."/>
            <person name="Holmes D.S."/>
            <person name="Watkin E."/>
        </authorList>
    </citation>
    <scope>NUCLEOTIDE SEQUENCE [LARGE SCALE GENOMIC DNA]</scope>
    <source>
        <strain evidence="2 3">DSM 14647</strain>
    </source>
</reference>
<dbReference type="RefSeq" id="WP_036082735.1">
    <property type="nucleotide sequence ID" value="NZ_JPGK01000006.1"/>
</dbReference>
<evidence type="ECO:0000256" key="1">
    <source>
        <dbReference type="SAM" id="MobiDB-lite"/>
    </source>
</evidence>
<feature type="region of interest" description="Disordered" evidence="1">
    <location>
        <begin position="1"/>
        <end position="21"/>
    </location>
</feature>